<evidence type="ECO:0000259" key="7">
    <source>
        <dbReference type="PROSITE" id="PS50949"/>
    </source>
</evidence>
<dbReference type="EMBL" id="BJND01000044">
    <property type="protein sequence ID" value="GEC07921.1"/>
    <property type="molecule type" value="Genomic_DNA"/>
</dbReference>
<name>A0A4Y3VQC2_9ACTN</name>
<evidence type="ECO:0000256" key="1">
    <source>
        <dbReference type="ARBA" id="ARBA00005384"/>
    </source>
</evidence>
<gene>
    <name evidence="8" type="ORF">SSP24_55760</name>
</gene>
<dbReference type="PROSITE" id="PS50949">
    <property type="entry name" value="HTH_GNTR"/>
    <property type="match status" value="1"/>
</dbReference>
<dbReference type="InterPro" id="IPR015424">
    <property type="entry name" value="PyrdxlP-dep_Trfase"/>
</dbReference>
<accession>A0A4Y3VQC2</accession>
<evidence type="ECO:0000256" key="6">
    <source>
        <dbReference type="SAM" id="MobiDB-lite"/>
    </source>
</evidence>
<dbReference type="Gene3D" id="3.40.640.10">
    <property type="entry name" value="Type I PLP-dependent aspartate aminotransferase-like (Major domain)"/>
    <property type="match status" value="2"/>
</dbReference>
<dbReference type="RefSeq" id="WP_167529728.1">
    <property type="nucleotide sequence ID" value="NZ_BJND01000044.1"/>
</dbReference>
<dbReference type="Pfam" id="PF00392">
    <property type="entry name" value="GntR"/>
    <property type="match status" value="1"/>
</dbReference>
<dbReference type="InterPro" id="IPR036390">
    <property type="entry name" value="WH_DNA-bd_sf"/>
</dbReference>
<evidence type="ECO:0000313" key="8">
    <source>
        <dbReference type="EMBL" id="GEC07921.1"/>
    </source>
</evidence>
<dbReference type="AlphaFoldDB" id="A0A4Y3VQC2"/>
<protein>
    <recommendedName>
        <fullName evidence="7">HTH gntR-type domain-containing protein</fullName>
    </recommendedName>
</protein>
<feature type="region of interest" description="Disordered" evidence="6">
    <location>
        <begin position="288"/>
        <end position="355"/>
    </location>
</feature>
<feature type="compositionally biased region" description="Basic and acidic residues" evidence="6">
    <location>
        <begin position="96"/>
        <end position="105"/>
    </location>
</feature>
<feature type="compositionally biased region" description="Basic and acidic residues" evidence="6">
    <location>
        <begin position="331"/>
        <end position="342"/>
    </location>
</feature>
<dbReference type="Gene3D" id="1.10.10.10">
    <property type="entry name" value="Winged helix-like DNA-binding domain superfamily/Winged helix DNA-binding domain"/>
    <property type="match status" value="1"/>
</dbReference>
<comment type="caution">
    <text evidence="8">The sequence shown here is derived from an EMBL/GenBank/DDBJ whole genome shotgun (WGS) entry which is preliminary data.</text>
</comment>
<dbReference type="PANTHER" id="PTHR46577">
    <property type="entry name" value="HTH-TYPE TRANSCRIPTIONAL REGULATORY PROTEIN GABR"/>
    <property type="match status" value="1"/>
</dbReference>
<proteinExistence type="inferred from homology"/>
<dbReference type="GO" id="GO:0003677">
    <property type="term" value="F:DNA binding"/>
    <property type="evidence" value="ECO:0007669"/>
    <property type="project" value="UniProtKB-KW"/>
</dbReference>
<feature type="compositionally biased region" description="Gly residues" evidence="6">
    <location>
        <begin position="288"/>
        <end position="319"/>
    </location>
</feature>
<evidence type="ECO:0000256" key="4">
    <source>
        <dbReference type="ARBA" id="ARBA00023125"/>
    </source>
</evidence>
<evidence type="ECO:0000313" key="9">
    <source>
        <dbReference type="Proteomes" id="UP000317881"/>
    </source>
</evidence>
<dbReference type="CDD" id="cd00609">
    <property type="entry name" value="AAT_like"/>
    <property type="match status" value="1"/>
</dbReference>
<keyword evidence="4" id="KW-0238">DNA-binding</keyword>
<dbReference type="CDD" id="cd07377">
    <property type="entry name" value="WHTH_GntR"/>
    <property type="match status" value="1"/>
</dbReference>
<dbReference type="PANTHER" id="PTHR46577:SF1">
    <property type="entry name" value="HTH-TYPE TRANSCRIPTIONAL REGULATORY PROTEIN GABR"/>
    <property type="match status" value="1"/>
</dbReference>
<comment type="similarity">
    <text evidence="1">In the C-terminal section; belongs to the class-I pyridoxal-phosphate-dependent aminotransferase family.</text>
</comment>
<sequence>MAKPRATLGIDLHIEPSGPGLRRGLTDALREAVRTGRLAPGTRLPSSRSLAADLGIARNTVAESYADLVAEGWLTARQGSGTRVADRAVLPPPDRASPHHREPGRPAHNLVPGTPDLASFPRAEWLKAARRALTAAPNDALGYGDPRGRIELRTALADYLSRARGVRADPDRILVCAGFSHGLKLLAEVLHARGLRTLAVESYGLDVHWNLVERTGLRTVPLPFDAHGTLPGALEGATEVGASGSLRSEADGSAGRGVSGSAGLGAVGSAGRGAGGLAGSGAVGSVGRGASGAAGPGAAGRGPGGSVGQGAVGSAGRGAPGSAWPEAAGSDGRRTPSDDRSAAPRPAAGRAGEGGLRDDLAAARAVLLTPAHQFPMGVALHPARRAAVVEWARRTGGLILEDDYDGEFRYDRQPVGALQNLDPDHVVYLGTASKSLVPGLRLAWMVLPPSLVADVMRHAGSSATGVLEQLTLAEFLTSGAYDRHVRAARLRYRRRRDDLVAALAERAPDVRATGIAAGLHAVLQLPPGTEQPVVRAANWQGVAVHGLSRYRHPAAEAQHLDALVVGYGTPPDHAWTGTLDALCRALP</sequence>
<reference evidence="8 9" key="1">
    <citation type="submission" date="2019-06" db="EMBL/GenBank/DDBJ databases">
        <title>Whole genome shotgun sequence of Streptomyces spinoverrucosus NBRC 14228.</title>
        <authorList>
            <person name="Hosoyama A."/>
            <person name="Uohara A."/>
            <person name="Ohji S."/>
            <person name="Ichikawa N."/>
        </authorList>
    </citation>
    <scope>NUCLEOTIDE SEQUENCE [LARGE SCALE GENOMIC DNA]</scope>
    <source>
        <strain evidence="8 9">NBRC 14228</strain>
    </source>
</reference>
<evidence type="ECO:0000256" key="2">
    <source>
        <dbReference type="ARBA" id="ARBA00022898"/>
    </source>
</evidence>
<dbReference type="SMART" id="SM00345">
    <property type="entry name" value="HTH_GNTR"/>
    <property type="match status" value="1"/>
</dbReference>
<dbReference type="InterPro" id="IPR036388">
    <property type="entry name" value="WH-like_DNA-bd_sf"/>
</dbReference>
<dbReference type="GO" id="GO:0003700">
    <property type="term" value="F:DNA-binding transcription factor activity"/>
    <property type="evidence" value="ECO:0007669"/>
    <property type="project" value="InterPro"/>
</dbReference>
<keyword evidence="3" id="KW-0805">Transcription regulation</keyword>
<dbReference type="SUPFAM" id="SSF46785">
    <property type="entry name" value="Winged helix' DNA-binding domain"/>
    <property type="match status" value="1"/>
</dbReference>
<dbReference type="GO" id="GO:0030170">
    <property type="term" value="F:pyridoxal phosphate binding"/>
    <property type="evidence" value="ECO:0007669"/>
    <property type="project" value="InterPro"/>
</dbReference>
<evidence type="ECO:0000256" key="5">
    <source>
        <dbReference type="ARBA" id="ARBA00023163"/>
    </source>
</evidence>
<keyword evidence="2" id="KW-0663">Pyridoxal phosphate</keyword>
<dbReference type="InterPro" id="IPR000524">
    <property type="entry name" value="Tscrpt_reg_HTH_GntR"/>
</dbReference>
<keyword evidence="5" id="KW-0804">Transcription</keyword>
<dbReference type="Pfam" id="PF00155">
    <property type="entry name" value="Aminotran_1_2"/>
    <property type="match status" value="2"/>
</dbReference>
<dbReference type="InterPro" id="IPR004839">
    <property type="entry name" value="Aminotransferase_I/II_large"/>
</dbReference>
<organism evidence="8 9">
    <name type="scientific">Streptomyces spinoverrucosus</name>
    <dbReference type="NCBI Taxonomy" id="284043"/>
    <lineage>
        <taxon>Bacteria</taxon>
        <taxon>Bacillati</taxon>
        <taxon>Actinomycetota</taxon>
        <taxon>Actinomycetes</taxon>
        <taxon>Kitasatosporales</taxon>
        <taxon>Streptomycetaceae</taxon>
        <taxon>Streptomyces</taxon>
    </lineage>
</organism>
<dbReference type="SUPFAM" id="SSF53383">
    <property type="entry name" value="PLP-dependent transferases"/>
    <property type="match status" value="2"/>
</dbReference>
<keyword evidence="9" id="KW-1185">Reference proteome</keyword>
<dbReference type="InterPro" id="IPR051446">
    <property type="entry name" value="HTH_trans_reg/aminotransferase"/>
</dbReference>
<dbReference type="InterPro" id="IPR015421">
    <property type="entry name" value="PyrdxlP-dep_Trfase_major"/>
</dbReference>
<evidence type="ECO:0000256" key="3">
    <source>
        <dbReference type="ARBA" id="ARBA00023015"/>
    </source>
</evidence>
<feature type="region of interest" description="Disordered" evidence="6">
    <location>
        <begin position="81"/>
        <end position="114"/>
    </location>
</feature>
<dbReference type="PRINTS" id="PR00035">
    <property type="entry name" value="HTHGNTR"/>
</dbReference>
<dbReference type="Proteomes" id="UP000317881">
    <property type="component" value="Unassembled WGS sequence"/>
</dbReference>
<feature type="domain" description="HTH gntR-type" evidence="7">
    <location>
        <begin position="19"/>
        <end position="87"/>
    </location>
</feature>